<name>A0A0D2DNF0_9EURO</name>
<keyword evidence="3" id="KW-1185">Reference proteome</keyword>
<feature type="region of interest" description="Disordered" evidence="1">
    <location>
        <begin position="587"/>
        <end position="637"/>
    </location>
</feature>
<dbReference type="HOGENOM" id="CLU_379921_0_0_1"/>
<organism evidence="2 3">
    <name type="scientific">Phialophora macrospora</name>
    <dbReference type="NCBI Taxonomy" id="1851006"/>
    <lineage>
        <taxon>Eukaryota</taxon>
        <taxon>Fungi</taxon>
        <taxon>Dikarya</taxon>
        <taxon>Ascomycota</taxon>
        <taxon>Pezizomycotina</taxon>
        <taxon>Eurotiomycetes</taxon>
        <taxon>Chaetothyriomycetidae</taxon>
        <taxon>Chaetothyriales</taxon>
        <taxon>Herpotrichiellaceae</taxon>
        <taxon>Phialophora</taxon>
    </lineage>
</organism>
<feature type="compositionally biased region" description="Polar residues" evidence="1">
    <location>
        <begin position="592"/>
        <end position="610"/>
    </location>
</feature>
<proteinExistence type="predicted"/>
<dbReference type="EMBL" id="KN846961">
    <property type="protein sequence ID" value="KIW63817.1"/>
    <property type="molecule type" value="Genomic_DNA"/>
</dbReference>
<evidence type="ECO:0000313" key="3">
    <source>
        <dbReference type="Proteomes" id="UP000054266"/>
    </source>
</evidence>
<feature type="region of interest" description="Disordered" evidence="1">
    <location>
        <begin position="710"/>
        <end position="734"/>
    </location>
</feature>
<dbReference type="Proteomes" id="UP000054266">
    <property type="component" value="Unassembled WGS sequence"/>
</dbReference>
<sequence length="734" mass="82322">MPAVFTMDGFESDHQPDLPFLQWDYTLYAAGSAAPTEMPGLGRDLPSTSEVIIRTEGQDFDQAAPAFQQSPVDQSSTQLTQTRIWSGVHADICPDEEDFSRPHMHANVDELPIDTALSSAPVGFHPFPQEVAEILNRSAFSDPKLSIRIDSPRVPEISQSPRIPESTNVFRFTGNCAAHPRRRKRRCLCCKMDKGNRPCLGYPLCQRCSILPGIMTTPPSLADIPYLDWKLWFFLCRDLGENIAPFRKKYIDASPFPFGTLAPIVLELVLEDRISRHYFSSGHLVVFRPRLTKRTFVVGSGAGRTLLRAPAICIPQLDTFVIESMWGEAYSLGSSHSLSGDEHALFSTARLFSGYFCLLHNLGNTVIDSGLAFDISLGQFLAMEMIYTLAYRLQMLFSEFATLCTKVTQKNAGKKNGQKAHAVVVSYALEVVYRVIVSMKTCTWDVPTENPFHPLLRLWTSFQRQSRNILSRILAYECYYSGIDDEGRRMKIPPIVEFAREGNCRSLPSHLSVFPQRQRPVFLMDPFPSLNKGRSNQYLIDLLACANNEFLPSIIKGSFRARKRFPQYMVGDDNSKVFRSEVALTSKDDSGSIHSNSSVHVEATPSSGQPDQPEHAFHVLDPPPLQVPDGHDMSSSSNDHLSCYTSYMGMCSGLGSSKRGVSPSFTTPESFTDALERLLASNQRRTNWREQRNLVETSGTPHVTRLRRESRLNQADVPSQAVKRKWSGPKLAFR</sequence>
<feature type="compositionally biased region" description="Basic residues" evidence="1">
    <location>
        <begin position="722"/>
        <end position="734"/>
    </location>
</feature>
<protein>
    <submittedName>
        <fullName evidence="2">Uncharacterized protein</fullName>
    </submittedName>
</protein>
<accession>A0A0D2DNF0</accession>
<reference evidence="2 3" key="1">
    <citation type="submission" date="2015-01" db="EMBL/GenBank/DDBJ databases">
        <title>The Genome Sequence of Capronia semiimmersa CBS27337.</title>
        <authorList>
            <consortium name="The Broad Institute Genomics Platform"/>
            <person name="Cuomo C."/>
            <person name="de Hoog S."/>
            <person name="Gorbushina A."/>
            <person name="Stielow B."/>
            <person name="Teixiera M."/>
            <person name="Abouelleil A."/>
            <person name="Chapman S.B."/>
            <person name="Priest M."/>
            <person name="Young S.K."/>
            <person name="Wortman J."/>
            <person name="Nusbaum C."/>
            <person name="Birren B."/>
        </authorList>
    </citation>
    <scope>NUCLEOTIDE SEQUENCE [LARGE SCALE GENOMIC DNA]</scope>
    <source>
        <strain evidence="2 3">CBS 27337</strain>
    </source>
</reference>
<evidence type="ECO:0000256" key="1">
    <source>
        <dbReference type="SAM" id="MobiDB-lite"/>
    </source>
</evidence>
<gene>
    <name evidence="2" type="ORF">PV04_08789</name>
</gene>
<dbReference type="AlphaFoldDB" id="A0A0D2DNF0"/>
<evidence type="ECO:0000313" key="2">
    <source>
        <dbReference type="EMBL" id="KIW63817.1"/>
    </source>
</evidence>